<evidence type="ECO:0008006" key="13">
    <source>
        <dbReference type="Google" id="ProtNLM"/>
    </source>
</evidence>
<feature type="region of interest" description="Disordered" evidence="8">
    <location>
        <begin position="1290"/>
        <end position="1311"/>
    </location>
</feature>
<dbReference type="EMBL" id="JAFIQS010000001">
    <property type="protein sequence ID" value="KAG5174353.1"/>
    <property type="molecule type" value="Genomic_DNA"/>
</dbReference>
<evidence type="ECO:0000256" key="5">
    <source>
        <dbReference type="ARBA" id="ARBA00022884"/>
    </source>
</evidence>
<evidence type="ECO:0000259" key="9">
    <source>
        <dbReference type="PROSITE" id="PS50137"/>
    </source>
</evidence>
<comment type="similarity">
    <text evidence="6">Belongs to the DExH box helicase family.</text>
</comment>
<dbReference type="PANTHER" id="PTHR18934:SF203">
    <property type="entry name" value="ATP-DEPENDENT RNA HELICASE A"/>
    <property type="match status" value="1"/>
</dbReference>
<dbReference type="FunFam" id="1.20.120.1080:FF:000002">
    <property type="entry name" value="Putative ATP-dependent RNA helicase DHX36"/>
    <property type="match status" value="1"/>
</dbReference>
<dbReference type="InterPro" id="IPR011545">
    <property type="entry name" value="DEAD/DEAH_box_helicase_dom"/>
</dbReference>
<evidence type="ECO:0000259" key="11">
    <source>
        <dbReference type="PROSITE" id="PS51194"/>
    </source>
</evidence>
<feature type="domain" description="Helicase C-terminal" evidence="11">
    <location>
        <begin position="671"/>
        <end position="845"/>
    </location>
</feature>
<keyword evidence="4" id="KW-0067">ATP-binding</keyword>
<dbReference type="InterPro" id="IPR027417">
    <property type="entry name" value="P-loop_NTPase"/>
</dbReference>
<evidence type="ECO:0000256" key="4">
    <source>
        <dbReference type="ARBA" id="ARBA00022840"/>
    </source>
</evidence>
<feature type="compositionally biased region" description="Basic residues" evidence="8">
    <location>
        <begin position="74"/>
        <end position="87"/>
    </location>
</feature>
<feature type="compositionally biased region" description="Polar residues" evidence="8">
    <location>
        <begin position="1077"/>
        <end position="1087"/>
    </location>
</feature>
<dbReference type="InterPro" id="IPR014720">
    <property type="entry name" value="dsRBD_dom"/>
</dbReference>
<evidence type="ECO:0000256" key="7">
    <source>
        <dbReference type="PROSITE-ProRule" id="PRU00266"/>
    </source>
</evidence>
<feature type="compositionally biased region" description="Polar residues" evidence="8">
    <location>
        <begin position="1256"/>
        <end position="1265"/>
    </location>
</feature>
<evidence type="ECO:0000256" key="6">
    <source>
        <dbReference type="ARBA" id="ARBA00060772"/>
    </source>
</evidence>
<dbReference type="Gene3D" id="1.20.120.1080">
    <property type="match status" value="1"/>
</dbReference>
<keyword evidence="1" id="KW-0547">Nucleotide-binding</keyword>
<feature type="domain" description="Helicase ATP-binding" evidence="10">
    <location>
        <begin position="411"/>
        <end position="594"/>
    </location>
</feature>
<dbReference type="SMART" id="SM00487">
    <property type="entry name" value="DEXDc"/>
    <property type="match status" value="1"/>
</dbReference>
<dbReference type="InterPro" id="IPR048333">
    <property type="entry name" value="HA2_WH"/>
</dbReference>
<dbReference type="Pfam" id="PF00270">
    <property type="entry name" value="DEAD"/>
    <property type="match status" value="1"/>
</dbReference>
<dbReference type="SMART" id="SM00847">
    <property type="entry name" value="HA2"/>
    <property type="match status" value="1"/>
</dbReference>
<dbReference type="InterPro" id="IPR014001">
    <property type="entry name" value="Helicase_ATP-bd"/>
</dbReference>
<dbReference type="PROSITE" id="PS51194">
    <property type="entry name" value="HELICASE_CTER"/>
    <property type="match status" value="1"/>
</dbReference>
<reference evidence="12" key="1">
    <citation type="submission" date="2021-02" db="EMBL/GenBank/DDBJ databases">
        <title>Psilocybe cubensis genome.</title>
        <authorList>
            <person name="Mckernan K.J."/>
            <person name="Crawford S."/>
            <person name="Trippe A."/>
            <person name="Kane L.T."/>
            <person name="Mclaughlin S."/>
        </authorList>
    </citation>
    <scope>NUCLEOTIDE SEQUENCE [LARGE SCALE GENOMIC DNA]</scope>
    <source>
        <strain evidence="12">MGC-MH-2018</strain>
    </source>
</reference>
<dbReference type="InterPro" id="IPR001650">
    <property type="entry name" value="Helicase_C-like"/>
</dbReference>
<dbReference type="InterPro" id="IPR007502">
    <property type="entry name" value="Helicase-assoc_dom"/>
</dbReference>
<feature type="region of interest" description="Disordered" evidence="8">
    <location>
        <begin position="1254"/>
        <end position="1275"/>
    </location>
</feature>
<sequence>MQLDPAITRPTSSDPHPPVKRPFSHQAVLPQPRASFPTAPPAKKPRSASPLHQKFMPSFPNRHRPSDAGPSSQSRRKPPRNQPKSKARPLPSNLLDGPFHDEDYIEREHKKSPIPLKPVYKNTPKSAVNNFYSTAKNLIPEYVSVQRPILVGDELQQIWRTTVTLDIEPQIVGIGDSKDKKQSTHLAALSAVYQLQELGILDPKKLVPAQSSTETTLSDGSVLAYSQARSFMDYYCRQFNFDRPDIEYLETKGAWEAIMTVGGRRIGLGAGANKKTALTTCYLDVTKYLESCDPELWKTYVEAAKTGKDLGMGPRVSFNVSHGLGDAIGDVCYDIRKTALYRNRPSREAIAVPEPDPNRNSRLRRPNLNALEARSRQLWDRRQAYLVDKNMAKMRQTRMALPVYGKAKEVLQHIENNEVTILMAATGSGKTTQIPQIILDEYIERQEGSSCNIICTQPRRLAAISVADRIAKERGEVLGQSIGYQVRFDAKLPERGGGSVTFCTTGIFLKRLQSALSGGRSDPLAGNFDDVTHIIVDEVHERDIDTDLLLVVLKQLMAQKKAKKQSFKIILMSATIDPTLFQEYFKDETGTPAKVISIPGRSFPVTKYFMDDYLPKLLSGPMKWMANEENVAQYIHRELGPVVARQIGASPPRNESRTEDIELPYPLIAATVSNVLQTSDDGHVLVFLPGWDEIIATQKALLSPLGPLPINFNSQKYSIHLLHSTIPLAEQQAIFEPPPPGVRRVILATNIAETSVTIPDVVYVIDTAKVKEQRYDPDRHMSSLVSAWVGSSNLNQRAGRAGRHRSGEYFGILSKQHAEALHPHQTVEMKRVDLSNVVMHVKALNFPGMSVEDVLAAAIEPPDSGRVEAAMKNLQMVGALDSGKNLTSLGRVLLQIPVDAQMGRLVLYGSFFRCLDPALTLAAILTNRDPFMTPMHLKEQARKAKNSWVTEEFRSDPLTTLKAFDAWWAMQSRGEYVSANRFCIDNFLSKPTLLMIQKIKTHLLQSLYRAGVIAVSAGGAINKDEVYNLGTRGLSVPAALNTNKDSYPLLTALITIASQPKFAVRVTERSFRTITDKTTSIHPSSVNHSRKERTVETESTSSVPRSEKQLFAFSEKRRNDTSGANAQTFLVGTTRLDPLTYILFGAYNVDVVERGLECDGWLPIVGDVRVLDEIQRLKKSMESCMLRVFEGITMSRQRPGQQLPIIAREDTEEEFDPNDDNGNIDYSLSSEEVRDLDLMTRDIVSLLNRHSDERIASQSRQTSRAPTPLFGSPLPFNAKLPGAGSISGYSTPAGHNMFQSRPGTPSRFRRM</sequence>
<evidence type="ECO:0000259" key="10">
    <source>
        <dbReference type="PROSITE" id="PS51192"/>
    </source>
</evidence>
<dbReference type="PROSITE" id="PS50137">
    <property type="entry name" value="DS_RBD"/>
    <property type="match status" value="1"/>
</dbReference>
<accession>A0A8H7Y7V3</accession>
<dbReference type="Pfam" id="PF21010">
    <property type="entry name" value="HA2_C"/>
    <property type="match status" value="1"/>
</dbReference>
<dbReference type="GO" id="GO:0004386">
    <property type="term" value="F:helicase activity"/>
    <property type="evidence" value="ECO:0007669"/>
    <property type="project" value="UniProtKB-KW"/>
</dbReference>
<dbReference type="CDD" id="cd17917">
    <property type="entry name" value="DEXHc_RHA-like"/>
    <property type="match status" value="1"/>
</dbReference>
<dbReference type="SUPFAM" id="SSF52540">
    <property type="entry name" value="P-loop containing nucleoside triphosphate hydrolases"/>
    <property type="match status" value="1"/>
</dbReference>
<dbReference type="CDD" id="cd18791">
    <property type="entry name" value="SF2_C_RHA"/>
    <property type="match status" value="1"/>
</dbReference>
<evidence type="ECO:0000256" key="8">
    <source>
        <dbReference type="SAM" id="MobiDB-lite"/>
    </source>
</evidence>
<keyword evidence="2" id="KW-0378">Hydrolase</keyword>
<proteinExistence type="inferred from homology"/>
<dbReference type="OrthoDB" id="28053at2759"/>
<dbReference type="SUPFAM" id="SSF54768">
    <property type="entry name" value="dsRNA-binding domain-like"/>
    <property type="match status" value="1"/>
</dbReference>
<organism evidence="12">
    <name type="scientific">Psilocybe cubensis</name>
    <name type="common">Psychedelic mushroom</name>
    <name type="synonym">Stropharia cubensis</name>
    <dbReference type="NCBI Taxonomy" id="181762"/>
    <lineage>
        <taxon>Eukaryota</taxon>
        <taxon>Fungi</taxon>
        <taxon>Dikarya</taxon>
        <taxon>Basidiomycota</taxon>
        <taxon>Agaricomycotina</taxon>
        <taxon>Agaricomycetes</taxon>
        <taxon>Agaricomycetidae</taxon>
        <taxon>Agaricales</taxon>
        <taxon>Agaricineae</taxon>
        <taxon>Strophariaceae</taxon>
        <taxon>Psilocybe</taxon>
    </lineage>
</organism>
<feature type="region of interest" description="Disordered" evidence="8">
    <location>
        <begin position="1"/>
        <end position="99"/>
    </location>
</feature>
<dbReference type="Pfam" id="PF04408">
    <property type="entry name" value="WHD_HA2"/>
    <property type="match status" value="1"/>
</dbReference>
<dbReference type="FunFam" id="3.40.50.300:FF:000526">
    <property type="entry name" value="DExH-box ATP-dependent RNA helicase DExH3"/>
    <property type="match status" value="1"/>
</dbReference>
<keyword evidence="5 7" id="KW-0694">RNA-binding</keyword>
<evidence type="ECO:0000256" key="1">
    <source>
        <dbReference type="ARBA" id="ARBA00022741"/>
    </source>
</evidence>
<dbReference type="PROSITE" id="PS51192">
    <property type="entry name" value="HELICASE_ATP_BIND_1"/>
    <property type="match status" value="1"/>
</dbReference>
<dbReference type="PANTHER" id="PTHR18934">
    <property type="entry name" value="ATP-DEPENDENT RNA HELICASE"/>
    <property type="match status" value="1"/>
</dbReference>
<evidence type="ECO:0000313" key="12">
    <source>
        <dbReference type="EMBL" id="KAG5174353.1"/>
    </source>
</evidence>
<feature type="region of interest" description="Disordered" evidence="8">
    <location>
        <begin position="1077"/>
        <end position="1101"/>
    </location>
</feature>
<dbReference type="Pfam" id="PF00271">
    <property type="entry name" value="Helicase_C"/>
    <property type="match status" value="1"/>
</dbReference>
<comment type="caution">
    <text evidence="12">The sequence shown here is derived from an EMBL/GenBank/DDBJ whole genome shotgun (WGS) entry which is preliminary data.</text>
</comment>
<dbReference type="SMART" id="SM00490">
    <property type="entry name" value="HELICc"/>
    <property type="match status" value="1"/>
</dbReference>
<protein>
    <recommendedName>
        <fullName evidence="13">P-loop containing nucleoside triphosphate hydrolase protein</fullName>
    </recommendedName>
</protein>
<dbReference type="GO" id="GO:0016787">
    <property type="term" value="F:hydrolase activity"/>
    <property type="evidence" value="ECO:0007669"/>
    <property type="project" value="UniProtKB-KW"/>
</dbReference>
<evidence type="ECO:0000256" key="3">
    <source>
        <dbReference type="ARBA" id="ARBA00022806"/>
    </source>
</evidence>
<dbReference type="Gene3D" id="3.40.50.300">
    <property type="entry name" value="P-loop containing nucleotide triphosphate hydrolases"/>
    <property type="match status" value="2"/>
</dbReference>
<evidence type="ECO:0000256" key="2">
    <source>
        <dbReference type="ARBA" id="ARBA00022801"/>
    </source>
</evidence>
<keyword evidence="3" id="KW-0347">Helicase</keyword>
<name>A0A8H7Y7V3_PSICU</name>
<feature type="domain" description="DRBM" evidence="9">
    <location>
        <begin position="123"/>
        <end position="197"/>
    </location>
</feature>
<dbReference type="GO" id="GO:0005524">
    <property type="term" value="F:ATP binding"/>
    <property type="evidence" value="ECO:0007669"/>
    <property type="project" value="UniProtKB-KW"/>
</dbReference>
<gene>
    <name evidence="12" type="ORF">JR316_001012</name>
</gene>
<dbReference type="GO" id="GO:0003723">
    <property type="term" value="F:RNA binding"/>
    <property type="evidence" value="ECO:0007669"/>
    <property type="project" value="UniProtKB-UniRule"/>
</dbReference>